<gene>
    <name evidence="1" type="ORF">C0081_17715</name>
</gene>
<dbReference type="OrthoDB" id="9797743at2"/>
<dbReference type="SUPFAM" id="SSF56784">
    <property type="entry name" value="HAD-like"/>
    <property type="match status" value="1"/>
</dbReference>
<name>A0A2N5XN30_9HYPH</name>
<evidence type="ECO:0000313" key="2">
    <source>
        <dbReference type="Proteomes" id="UP000234881"/>
    </source>
</evidence>
<accession>A0A2N5XN30</accession>
<dbReference type="AlphaFoldDB" id="A0A2N5XN30"/>
<dbReference type="InterPro" id="IPR023198">
    <property type="entry name" value="PGP-like_dom2"/>
</dbReference>
<dbReference type="Gene3D" id="3.40.50.1000">
    <property type="entry name" value="HAD superfamily/HAD-like"/>
    <property type="match status" value="1"/>
</dbReference>
<dbReference type="InterPro" id="IPR036412">
    <property type="entry name" value="HAD-like_sf"/>
</dbReference>
<dbReference type="PRINTS" id="PR00413">
    <property type="entry name" value="HADHALOGNASE"/>
</dbReference>
<dbReference type="PANTHER" id="PTHR18901:SF38">
    <property type="entry name" value="PSEUDOURIDINE-5'-PHOSPHATASE"/>
    <property type="match status" value="1"/>
</dbReference>
<dbReference type="InterPro" id="IPR006439">
    <property type="entry name" value="HAD-SF_hydro_IA"/>
</dbReference>
<protein>
    <recommendedName>
        <fullName evidence="3">HAD family phosphatase</fullName>
    </recommendedName>
</protein>
<evidence type="ECO:0000313" key="1">
    <source>
        <dbReference type="EMBL" id="PLW75939.1"/>
    </source>
</evidence>
<dbReference type="InterPro" id="IPR023214">
    <property type="entry name" value="HAD_sf"/>
</dbReference>
<dbReference type="RefSeq" id="WP_101535181.1">
    <property type="nucleotide sequence ID" value="NZ_PKUQ01000042.1"/>
</dbReference>
<comment type="caution">
    <text evidence="1">The sequence shown here is derived from an EMBL/GenBank/DDBJ whole genome shotgun (WGS) entry which is preliminary data.</text>
</comment>
<dbReference type="Gene3D" id="1.10.150.240">
    <property type="entry name" value="Putative phosphatase, domain 2"/>
    <property type="match status" value="1"/>
</dbReference>
<dbReference type="EMBL" id="PKUQ01000042">
    <property type="protein sequence ID" value="PLW75939.1"/>
    <property type="molecule type" value="Genomic_DNA"/>
</dbReference>
<dbReference type="Pfam" id="PF00702">
    <property type="entry name" value="Hydrolase"/>
    <property type="match status" value="1"/>
</dbReference>
<proteinExistence type="predicted"/>
<reference evidence="1 2" key="1">
    <citation type="submission" date="2018-01" db="EMBL/GenBank/DDBJ databases">
        <title>The draft genome sequence of Cohaesibacter sp. H1304.</title>
        <authorList>
            <person name="Wang N.-N."/>
            <person name="Du Z.-J."/>
        </authorList>
    </citation>
    <scope>NUCLEOTIDE SEQUENCE [LARGE SCALE GENOMIC DNA]</scope>
    <source>
        <strain evidence="1 2">H1304</strain>
    </source>
</reference>
<dbReference type="NCBIfam" id="TIGR01509">
    <property type="entry name" value="HAD-SF-IA-v3"/>
    <property type="match status" value="1"/>
</dbReference>
<keyword evidence="2" id="KW-1185">Reference proteome</keyword>
<organism evidence="1 2">
    <name type="scientific">Cohaesibacter celericrescens</name>
    <dbReference type="NCBI Taxonomy" id="2067669"/>
    <lineage>
        <taxon>Bacteria</taxon>
        <taxon>Pseudomonadati</taxon>
        <taxon>Pseudomonadota</taxon>
        <taxon>Alphaproteobacteria</taxon>
        <taxon>Hyphomicrobiales</taxon>
        <taxon>Cohaesibacteraceae</taxon>
    </lineage>
</organism>
<evidence type="ECO:0008006" key="3">
    <source>
        <dbReference type="Google" id="ProtNLM"/>
    </source>
</evidence>
<dbReference type="Proteomes" id="UP000234881">
    <property type="component" value="Unassembled WGS sequence"/>
</dbReference>
<dbReference type="PANTHER" id="PTHR18901">
    <property type="entry name" value="2-DEOXYGLUCOSE-6-PHOSPHATE PHOSPHATASE 2"/>
    <property type="match status" value="1"/>
</dbReference>
<dbReference type="SFLD" id="SFLDS00003">
    <property type="entry name" value="Haloacid_Dehalogenase"/>
    <property type="match status" value="1"/>
</dbReference>
<sequence length="229" mass="24597">MRRFDAVIFDFDGVLVDSELISLSELNRSLEAFGIGKSWEALVDGFLGHSNSAIAEYIEQHSGQNPGIEFPERWAKRIFERFATDLTLIPGTMDLLGTLDAEAIPYCIASGSSPDRLQYSLELVGLDGCFRDKAYSCDLVAKGKPAPDIFFYAADKLGVSPRNCLVIEDGIAGTVGAKAAEIDHIIGFVGGSHLLGCEDSHAAKLTKSGASHIVRTLAEIETMLSATPA</sequence>
<dbReference type="SFLD" id="SFLDG01129">
    <property type="entry name" value="C1.5:_HAD__Beta-PGM__Phosphata"/>
    <property type="match status" value="1"/>
</dbReference>
<dbReference type="SFLD" id="SFLDG01135">
    <property type="entry name" value="C1.5.6:_HAD__Beta-PGM__Phospha"/>
    <property type="match status" value="1"/>
</dbReference>